<organism evidence="2">
    <name type="scientific">Thiolapillus brandeum</name>
    <dbReference type="NCBI Taxonomy" id="1076588"/>
    <lineage>
        <taxon>Bacteria</taxon>
        <taxon>Pseudomonadati</taxon>
        <taxon>Pseudomonadota</taxon>
        <taxon>Gammaproteobacteria</taxon>
        <taxon>Chromatiales</taxon>
        <taxon>Sedimenticolaceae</taxon>
        <taxon>Thiolapillus</taxon>
    </lineage>
</organism>
<keyword evidence="1" id="KW-0119">Carbohydrate metabolism</keyword>
<keyword evidence="1" id="KW-0547">Nucleotide-binding</keyword>
<proteinExistence type="inferred from homology"/>
<dbReference type="HAMAP" id="MF_01270">
    <property type="entry name" value="AnhMurNAc_kinase"/>
    <property type="match status" value="1"/>
</dbReference>
<keyword evidence="1 2" id="KW-0808">Transferase</keyword>
<dbReference type="EMBL" id="DRLF01000029">
    <property type="protein sequence ID" value="HEC05370.1"/>
    <property type="molecule type" value="Genomic_DNA"/>
</dbReference>
<comment type="similarity">
    <text evidence="1">Belongs to the anhydro-N-acetylmuramic acid kinase family.</text>
</comment>
<evidence type="ECO:0000256" key="1">
    <source>
        <dbReference type="HAMAP-Rule" id="MF_01270"/>
    </source>
</evidence>
<dbReference type="InterPro" id="IPR043129">
    <property type="entry name" value="ATPase_NBD"/>
</dbReference>
<dbReference type="UniPathway" id="UPA00544"/>
<dbReference type="GO" id="GO:0016301">
    <property type="term" value="F:kinase activity"/>
    <property type="evidence" value="ECO:0007669"/>
    <property type="project" value="UniProtKB-KW"/>
</dbReference>
<reference evidence="2" key="1">
    <citation type="journal article" date="2020" name="mSystems">
        <title>Genome- and Community-Level Interaction Insights into Carbon Utilization and Element Cycling Functions of Hydrothermarchaeota in Hydrothermal Sediment.</title>
        <authorList>
            <person name="Zhou Z."/>
            <person name="Liu Y."/>
            <person name="Xu W."/>
            <person name="Pan J."/>
            <person name="Luo Z.H."/>
            <person name="Li M."/>
        </authorList>
    </citation>
    <scope>NUCLEOTIDE SEQUENCE [LARGE SCALE GENOMIC DNA]</scope>
    <source>
        <strain evidence="2">HyVt-458</strain>
    </source>
</reference>
<keyword evidence="1" id="KW-0067">ATP-binding</keyword>
<dbReference type="NCBIfam" id="NF007148">
    <property type="entry name" value="PRK09585.3-2"/>
    <property type="match status" value="1"/>
</dbReference>
<feature type="binding site" evidence="1">
    <location>
        <begin position="3"/>
        <end position="10"/>
    </location>
    <ligand>
        <name>ATP</name>
        <dbReference type="ChEBI" id="CHEBI:30616"/>
    </ligand>
</feature>
<protein>
    <recommendedName>
        <fullName evidence="1">Anhydro-N-acetylmuramic acid kinase</fullName>
        <ecNumber evidence="1">2.7.1.170</ecNumber>
    </recommendedName>
    <alternativeName>
        <fullName evidence="1">AnhMurNAc kinase</fullName>
    </alternativeName>
</protein>
<dbReference type="GO" id="GO:0097175">
    <property type="term" value="P:1,6-anhydro-N-acetyl-beta-muramic acid catabolic process"/>
    <property type="evidence" value="ECO:0007669"/>
    <property type="project" value="UniProtKB-UniRule"/>
</dbReference>
<comment type="function">
    <text evidence="1">Catalyzes the specific phosphorylation of 1,6-anhydro-N-acetylmuramic acid (anhMurNAc) with the simultaneous cleavage of the 1,6-anhydro ring, generating MurNAc-6-P. Is required for the utilization of anhMurNAc either imported from the medium or derived from its own cell wall murein, and thus plays a role in cell wall recycling.</text>
</comment>
<dbReference type="GO" id="GO:0005524">
    <property type="term" value="F:ATP binding"/>
    <property type="evidence" value="ECO:0007669"/>
    <property type="project" value="UniProtKB-UniRule"/>
</dbReference>
<comment type="caution">
    <text evidence="2">The sequence shown here is derived from an EMBL/GenBank/DDBJ whole genome shotgun (WGS) entry which is preliminary data.</text>
</comment>
<sequence length="363" mass="39276">MSGTSMDGIDAALVQIKQDTFRLIHSLSHPWPAELTSRLAAATGGNPVDLRELGQLDVLCGELFAGATRRLLTEAEMAATRITAIGSHGQTLFHHPHTPAPFSMQIGDPNTLAERAGITVVADFRRRDMAAGGQGAPLVPAFHQALFRHARRNRVILNIGGIANITVLPAAGDVTGGFDTGPGNCLMDRWIQHHQGLRFDEGGRWAASGQVIEPLLQHFLNDAYFSLNPPKSTGTEYFSESWLREKLLGFPTAAPEDIQATLLQLTSQSIARAILRWAEDTQEVLVCGGGSHNARLMDDLSQQMRGIPVQPTSRNEKPVDPDWVEAMAFAWLARQTLQHKPGNIPAVTGACRPVVLGGIYPAA</sequence>
<dbReference type="EC" id="2.7.1.170" evidence="1"/>
<dbReference type="PANTHER" id="PTHR30605:SF0">
    <property type="entry name" value="ANHYDRO-N-ACETYLMURAMIC ACID KINASE"/>
    <property type="match status" value="1"/>
</dbReference>
<dbReference type="GO" id="GO:0009254">
    <property type="term" value="P:peptidoglycan turnover"/>
    <property type="evidence" value="ECO:0007669"/>
    <property type="project" value="UniProtKB-UniRule"/>
</dbReference>
<accession>A0A831RUG9</accession>
<dbReference type="UniPathway" id="UPA00343"/>
<comment type="pathway">
    <text evidence="1">Amino-sugar metabolism; 1,6-anhydro-N-acetylmuramate degradation.</text>
</comment>
<dbReference type="Gene3D" id="3.30.420.40">
    <property type="match status" value="2"/>
</dbReference>
<dbReference type="PANTHER" id="PTHR30605">
    <property type="entry name" value="ANHYDRO-N-ACETYLMURAMIC ACID KINASE"/>
    <property type="match status" value="1"/>
</dbReference>
<dbReference type="CDD" id="cd24050">
    <property type="entry name" value="ASKHA_NBD_ANMK"/>
    <property type="match status" value="1"/>
</dbReference>
<dbReference type="AlphaFoldDB" id="A0A831RUG9"/>
<dbReference type="Pfam" id="PF03702">
    <property type="entry name" value="AnmK"/>
    <property type="match status" value="1"/>
</dbReference>
<dbReference type="SUPFAM" id="SSF53067">
    <property type="entry name" value="Actin-like ATPase domain"/>
    <property type="match status" value="1"/>
</dbReference>
<dbReference type="GO" id="GO:0006040">
    <property type="term" value="P:amino sugar metabolic process"/>
    <property type="evidence" value="ECO:0007669"/>
    <property type="project" value="InterPro"/>
</dbReference>
<dbReference type="NCBIfam" id="NF007139">
    <property type="entry name" value="PRK09585.1-3"/>
    <property type="match status" value="1"/>
</dbReference>
<dbReference type="InterPro" id="IPR005338">
    <property type="entry name" value="Anhydro_N_Ac-Mur_kinase"/>
</dbReference>
<evidence type="ECO:0000313" key="2">
    <source>
        <dbReference type="EMBL" id="HEC05370.1"/>
    </source>
</evidence>
<gene>
    <name evidence="1" type="primary">anmK</name>
    <name evidence="2" type="ORF">ENJ12_00830</name>
</gene>
<name>A0A831RUG9_9GAMM</name>
<comment type="pathway">
    <text evidence="1">Cell wall biogenesis; peptidoglycan recycling.</text>
</comment>
<dbReference type="GO" id="GO:0016773">
    <property type="term" value="F:phosphotransferase activity, alcohol group as acceptor"/>
    <property type="evidence" value="ECO:0007669"/>
    <property type="project" value="UniProtKB-UniRule"/>
</dbReference>
<keyword evidence="1 2" id="KW-0418">Kinase</keyword>
<dbReference type="Proteomes" id="UP000886339">
    <property type="component" value="Unassembled WGS sequence"/>
</dbReference>
<comment type="catalytic activity">
    <reaction evidence="1">
        <text>1,6-anhydro-N-acetyl-beta-muramate + ATP + H2O = N-acetyl-D-muramate 6-phosphate + ADP + H(+)</text>
        <dbReference type="Rhea" id="RHEA:24952"/>
        <dbReference type="ChEBI" id="CHEBI:15377"/>
        <dbReference type="ChEBI" id="CHEBI:15378"/>
        <dbReference type="ChEBI" id="CHEBI:30616"/>
        <dbReference type="ChEBI" id="CHEBI:58690"/>
        <dbReference type="ChEBI" id="CHEBI:58722"/>
        <dbReference type="ChEBI" id="CHEBI:456216"/>
        <dbReference type="EC" id="2.7.1.170"/>
    </reaction>
</comment>